<dbReference type="SMART" id="SM01313">
    <property type="entry name" value="Sec3-PIP2_bind"/>
    <property type="match status" value="1"/>
</dbReference>
<evidence type="ECO:0000256" key="4">
    <source>
        <dbReference type="ARBA" id="ARBA00023054"/>
    </source>
</evidence>
<feature type="compositionally biased region" description="Basic and acidic residues" evidence="5">
    <location>
        <begin position="22"/>
        <end position="32"/>
    </location>
</feature>
<evidence type="ECO:0000259" key="6">
    <source>
        <dbReference type="SMART" id="SM01313"/>
    </source>
</evidence>
<feature type="region of interest" description="Disordered" evidence="5">
    <location>
        <begin position="22"/>
        <end position="51"/>
    </location>
</feature>
<sequence>MSGQMSRAERFEDEKRRIIESCFNKRDDDGSSRHATRQRSSNNDKTTTDIDNDELAIETYITHIRITEFSTHPTSPPPPQARTPNTEKPRVIIVAVRKSGRVRLHKSKENPNGTFSIGKTWFLDDLTDIESFTSPTASPNFREWAGDVGFIVTLGKPYYWQAQTDKEKKFFIASMIKIYGKYTGGRVPRLIGFDQRELDQVLGGAQAPRRPADRGPPSRSGTQIDQHGAAVPPPSRSATFDNPPSRSGPLDHPPSRSNTIDHPPSRSGTLDTAPSSGNVSMTSGYGSFPAQPPPPSGPPPSAPPPGPPPSRPVPGRMPSSTNLAPNSRDRGPSPSRSMQSNNVRSQEELPLRRMNSNQSQDSRAPSLAARTEDSSSLRPGSRAGTGDSKFTTPEPARAPTPSAPAEAPERKRPPMDPLRPLQPDNGLVPAPLMSPSLRGRGDPVLPPPRSVERMIPRKNSIITQNNPQRASSPAPPVADQVVTPIEPRKIELPVSVAPSPTASTPASVKSPITEGAESPRTDEESRPGLGPMIKNKKSRVQIAGAIWKAATAASAFKPRPGGAADRLRNLTKNPDGPDGITSVVPAPPRPTSSQKQDHPAPDGSAKPADGKAGVPEVKVTDPKGKAEDVAKDNKKKDEPLEAEEPQRAVVAGNDIKYLTTLGIDPSILDTKTTEFAKWLDYFGWVPGKQMRSRNFDEMRIDVDRELSKAQAGGWLARFQEEDERVDAIKKGIDVAIAECDELDNLLTLYSVELSTLSDDIAYIEAQGQGLQVQAANQKLLKKELESLLTTCAISESDLAALKVAPLETAAGVEEIETALVTLFKAMMKIDPAMGAVEGRRSEDGSGGQAIGLNSDYGNMRIVQEKREMYMSESTLFTRRLMEFMARRFEDAFRATKMALDNALSKKVDPRNHEAGRDILWMYSPLILYAKEVDAENWDRIMQIYQDISHPIYKAEFKEAMESWKRNARKMTGEETAELLFSSQQEKKEEGLATTARKLTVKRSQTLARTLRSQVGEGRGGVAAEKTPDSRALPYEVFAGVLDDLLPLVEMEQNFVVDFFHASTLEQVDFPDLVVASRPQDRRGNDLKRHRMMEPDRDLARRITRAMEVIFMFFDKNLQNLMDWVLMMDPLQGVGVLATLERKMADISQTNQDYLNNVLQKLHATLETKFKKFVDEQVRAIEDTKVKIKKRKGVIHFMRIFPQFAAAVENMLSSIAAAGGNSMDSPVSVNNLTVRRMIDREYDRIIKTMFDSLKVIARENPAVSTLPATHGGGSSGLSFPGSGAASMISSVNINLGSSLRGSSGADTEEDKEALNFHILLIENMNHFIEEVDNPKGLEVLDDWREAAHQELAEHLNLYLNTVMRRPLGKLLEYLENIEAQLAAGKNPGAVAAQPSNAKSTFNKVLSGYDGKEVRKGIETLRKRVEKHFGGDDDAPGGDGASVITTGSTGSRVVGGGNRSLVMRVLKECERFYGEVEMRVGKITTEVYGGEVLWEWPRAEVKSAFGHVGR</sequence>
<name>F7VMT5_SORMK</name>
<dbReference type="InterPro" id="IPR028258">
    <property type="entry name" value="Sec3-PIP2_bind"/>
</dbReference>
<feature type="compositionally biased region" description="Basic and acidic residues" evidence="5">
    <location>
        <begin position="517"/>
        <end position="526"/>
    </location>
</feature>
<dbReference type="VEuPathDB" id="FungiDB:SMAC_00690"/>
<evidence type="ECO:0000256" key="3">
    <source>
        <dbReference type="ARBA" id="ARBA00022483"/>
    </source>
</evidence>
<keyword evidence="2" id="KW-0813">Transport</keyword>
<dbReference type="GO" id="GO:0006887">
    <property type="term" value="P:exocytosis"/>
    <property type="evidence" value="ECO:0007669"/>
    <property type="project" value="UniProtKB-KW"/>
</dbReference>
<feature type="compositionally biased region" description="Polar residues" evidence="5">
    <location>
        <begin position="236"/>
        <end position="245"/>
    </location>
</feature>
<feature type="compositionally biased region" description="Basic and acidic residues" evidence="5">
    <location>
        <begin position="618"/>
        <end position="639"/>
    </location>
</feature>
<dbReference type="EMBL" id="CABT02000002">
    <property type="protein sequence ID" value="CCC06664.1"/>
    <property type="molecule type" value="Genomic_DNA"/>
</dbReference>
<feature type="compositionally biased region" description="Polar residues" evidence="5">
    <location>
        <begin position="255"/>
        <end position="285"/>
    </location>
</feature>
<dbReference type="STRING" id="771870.F7VMT5"/>
<feature type="region of interest" description="Disordered" evidence="5">
    <location>
        <begin position="551"/>
        <end position="644"/>
    </location>
</feature>
<keyword evidence="4" id="KW-0175">Coiled coil</keyword>
<dbReference type="InParanoid" id="F7VMT5"/>
<reference evidence="7 8" key="1">
    <citation type="journal article" date="2010" name="PLoS Genet.">
        <title>De novo assembly of a 40 Mb eukaryotic genome from short sequence reads: Sordaria macrospora, a model organism for fungal morphogenesis.</title>
        <authorList>
            <person name="Nowrousian M."/>
            <person name="Stajich J."/>
            <person name="Chu M."/>
            <person name="Engh I."/>
            <person name="Espagne E."/>
            <person name="Halliday K."/>
            <person name="Kamerewerd J."/>
            <person name="Kempken F."/>
            <person name="Knab B."/>
            <person name="Kuo H.C."/>
            <person name="Osiewacz H.D."/>
            <person name="Poeggeler S."/>
            <person name="Read N."/>
            <person name="Seiler S."/>
            <person name="Smith K."/>
            <person name="Zickler D."/>
            <person name="Kueck U."/>
            <person name="Freitag M."/>
        </authorList>
    </citation>
    <scope>NUCLEOTIDE SEQUENCE [LARGE SCALE GENOMIC DNA]</scope>
    <source>
        <strain evidence="8">ATCC MYA-333 / DSM 997 / K(L3346) / K-hell</strain>
        <tissue evidence="7">Mycelium</tissue>
    </source>
</reference>
<dbReference type="PANTHER" id="PTHR16092:SF14">
    <property type="entry name" value="EXOCYST COMPLEX COMPONENT 1 ISOFORM X1"/>
    <property type="match status" value="1"/>
</dbReference>
<dbReference type="GO" id="GO:0005886">
    <property type="term" value="C:plasma membrane"/>
    <property type="evidence" value="ECO:0007669"/>
    <property type="project" value="TreeGrafter"/>
</dbReference>
<evidence type="ECO:0000256" key="1">
    <source>
        <dbReference type="ARBA" id="ARBA00006518"/>
    </source>
</evidence>
<dbReference type="GO" id="GO:0005546">
    <property type="term" value="F:phosphatidylinositol-4,5-bisphosphate binding"/>
    <property type="evidence" value="ECO:0007669"/>
    <property type="project" value="TreeGrafter"/>
</dbReference>
<dbReference type="OMA" id="SFMRVFP"/>
<feature type="region of interest" description="Disordered" evidence="5">
    <location>
        <begin position="203"/>
        <end position="536"/>
    </location>
</feature>
<evidence type="ECO:0000256" key="5">
    <source>
        <dbReference type="SAM" id="MobiDB-lite"/>
    </source>
</evidence>
<dbReference type="Pfam" id="PF20654">
    <property type="entry name" value="Sec3_C-term"/>
    <property type="match status" value="1"/>
</dbReference>
<keyword evidence="8" id="KW-1185">Reference proteome</keyword>
<dbReference type="OrthoDB" id="27109at2759"/>
<dbReference type="GO" id="GO:0000145">
    <property type="term" value="C:exocyst"/>
    <property type="evidence" value="ECO:0007669"/>
    <property type="project" value="InterPro"/>
</dbReference>
<dbReference type="InterPro" id="IPR019160">
    <property type="entry name" value="Sec3_CC"/>
</dbReference>
<feature type="compositionally biased region" description="Polar residues" evidence="5">
    <location>
        <begin position="460"/>
        <end position="471"/>
    </location>
</feature>
<feature type="region of interest" description="Disordered" evidence="5">
    <location>
        <begin position="1426"/>
        <end position="1447"/>
    </location>
</feature>
<feature type="domain" description="Exocyst complex component Sec3 PIP2-binding N-terminal" evidence="6">
    <location>
        <begin position="85"/>
        <end position="182"/>
    </location>
</feature>
<feature type="compositionally biased region" description="Polar residues" evidence="5">
    <location>
        <begin position="354"/>
        <end position="363"/>
    </location>
</feature>
<feature type="compositionally biased region" description="Polar residues" evidence="5">
    <location>
        <begin position="334"/>
        <end position="344"/>
    </location>
</feature>
<dbReference type="FunCoup" id="F7VMT5">
    <property type="interactions" value="56"/>
</dbReference>
<dbReference type="Pfam" id="PF09763">
    <property type="entry name" value="Sec3_CC"/>
    <property type="match status" value="1"/>
</dbReference>
<protein>
    <submittedName>
        <fullName evidence="7">WGS project CABT00000000 data, contig 2.2</fullName>
    </submittedName>
</protein>
<dbReference type="Pfam" id="PF15277">
    <property type="entry name" value="Sec3-PIP2_bind"/>
    <property type="match status" value="1"/>
</dbReference>
<evidence type="ECO:0000313" key="7">
    <source>
        <dbReference type="EMBL" id="CCC06664.1"/>
    </source>
</evidence>
<dbReference type="eggNOG" id="ENOG502QSCI">
    <property type="taxonomic scope" value="Eukaryota"/>
</dbReference>
<dbReference type="InterPro" id="IPR048628">
    <property type="entry name" value="Sec3_C"/>
</dbReference>
<dbReference type="Proteomes" id="UP000001881">
    <property type="component" value="Unassembled WGS sequence"/>
</dbReference>
<dbReference type="Gene3D" id="2.30.29.90">
    <property type="match status" value="1"/>
</dbReference>
<comment type="caution">
    <text evidence="7">The sequence shown here is derived from an EMBL/GenBank/DDBJ whole genome shotgun (WGS) entry which is preliminary data.</text>
</comment>
<dbReference type="HOGENOM" id="CLU_002075_1_0_1"/>
<accession>F7VMT5</accession>
<dbReference type="PANTHER" id="PTHR16092">
    <property type="entry name" value="SEC3/SYNTAXIN-RELATED"/>
    <property type="match status" value="1"/>
</dbReference>
<evidence type="ECO:0000313" key="8">
    <source>
        <dbReference type="Proteomes" id="UP000001881"/>
    </source>
</evidence>
<comment type="similarity">
    <text evidence="1">Belongs to the SEC3 family.</text>
</comment>
<gene>
    <name evidence="7" type="ORF">SMAC_00690</name>
</gene>
<keyword evidence="3" id="KW-0268">Exocytosis</keyword>
<proteinExistence type="inferred from homology"/>
<organism evidence="7 8">
    <name type="scientific">Sordaria macrospora (strain ATCC MYA-333 / DSM 997 / K(L3346) / K-hell)</name>
    <dbReference type="NCBI Taxonomy" id="771870"/>
    <lineage>
        <taxon>Eukaryota</taxon>
        <taxon>Fungi</taxon>
        <taxon>Dikarya</taxon>
        <taxon>Ascomycota</taxon>
        <taxon>Pezizomycotina</taxon>
        <taxon>Sordariomycetes</taxon>
        <taxon>Sordariomycetidae</taxon>
        <taxon>Sordariales</taxon>
        <taxon>Sordariaceae</taxon>
        <taxon>Sordaria</taxon>
    </lineage>
</organism>
<feature type="compositionally biased region" description="Polar residues" evidence="5">
    <location>
        <begin position="498"/>
        <end position="507"/>
    </location>
</feature>
<feature type="region of interest" description="Disordered" evidence="5">
    <location>
        <begin position="68"/>
        <end position="87"/>
    </location>
</feature>
<feature type="compositionally biased region" description="Pro residues" evidence="5">
    <location>
        <begin position="290"/>
        <end position="312"/>
    </location>
</feature>
<evidence type="ECO:0000256" key="2">
    <source>
        <dbReference type="ARBA" id="ARBA00022448"/>
    </source>
</evidence>
<dbReference type="CDD" id="cd13315">
    <property type="entry name" value="PH_Sec3"/>
    <property type="match status" value="1"/>
</dbReference>
<dbReference type="GO" id="GO:0006893">
    <property type="term" value="P:Golgi to plasma membrane transport"/>
    <property type="evidence" value="ECO:0007669"/>
    <property type="project" value="TreeGrafter"/>
</dbReference>